<reference evidence="1" key="1">
    <citation type="submission" date="2023-03" db="EMBL/GenBank/DDBJ databases">
        <title>Andean soil-derived lignocellulolytic bacterial consortium as a source of novel taxa and putative plastic-active enzymes.</title>
        <authorList>
            <person name="Diaz-Garcia L."/>
            <person name="Chuvochina M."/>
            <person name="Feuerriegel G."/>
            <person name="Bunk B."/>
            <person name="Sproer C."/>
            <person name="Streit W.R."/>
            <person name="Rodriguez L.M."/>
            <person name="Overmann J."/>
            <person name="Jimenez D.J."/>
        </authorList>
    </citation>
    <scope>NUCLEOTIDE SEQUENCE</scope>
    <source>
        <strain evidence="1">MAG 7</strain>
    </source>
</reference>
<name>A0AAJ5WN06_9BACT</name>
<proteinExistence type="predicted"/>
<evidence type="ECO:0000313" key="1">
    <source>
        <dbReference type="EMBL" id="WEK34946.1"/>
    </source>
</evidence>
<protein>
    <submittedName>
        <fullName evidence="1">Uncharacterized protein</fullName>
    </submittedName>
</protein>
<organism evidence="1 2">
    <name type="scientific">Candidatus Pseudobacter hemicellulosilyticus</name>
    <dbReference type="NCBI Taxonomy" id="3121375"/>
    <lineage>
        <taxon>Bacteria</taxon>
        <taxon>Pseudomonadati</taxon>
        <taxon>Bacteroidota</taxon>
        <taxon>Chitinophagia</taxon>
        <taxon>Chitinophagales</taxon>
        <taxon>Chitinophagaceae</taxon>
        <taxon>Pseudobacter</taxon>
    </lineage>
</organism>
<dbReference type="AlphaFoldDB" id="A0AAJ5WN06"/>
<dbReference type="Proteomes" id="UP001220610">
    <property type="component" value="Chromosome"/>
</dbReference>
<sequence length="197" mass="22649">MISQDKLRRLFRKSVNRFLSVQRAARILQLNKAAAVELMACLEDQGYIEEAGLDGLWQLSIRGKLIVQTNFKKAFTEETLKQSVENLLERASMVNASSEYPYYISCIKIINDYPIGNKGEPVYALFSLDRKQLSNEAFRAAEDNLRKRYTGNFRRIIDYAYYPRKTIGIFLKSGSHALQLTEDYETGKKEGHTIFTA</sequence>
<dbReference type="EMBL" id="CP119311">
    <property type="protein sequence ID" value="WEK34946.1"/>
    <property type="molecule type" value="Genomic_DNA"/>
</dbReference>
<evidence type="ECO:0000313" key="2">
    <source>
        <dbReference type="Proteomes" id="UP001220610"/>
    </source>
</evidence>
<accession>A0AAJ5WN06</accession>
<gene>
    <name evidence="1" type="ORF">P0Y53_20855</name>
</gene>